<evidence type="ECO:0000256" key="10">
    <source>
        <dbReference type="ARBA" id="ARBA00023303"/>
    </source>
</evidence>
<dbReference type="AlphaFoldDB" id="A0AA38L952"/>
<dbReference type="EMBL" id="JAHRHJ020000006">
    <property type="protein sequence ID" value="KAH9312112.1"/>
    <property type="molecule type" value="Genomic_DNA"/>
</dbReference>
<feature type="transmembrane region" description="Helical" evidence="13">
    <location>
        <begin position="297"/>
        <end position="318"/>
    </location>
</feature>
<dbReference type="Gene3D" id="1.10.287.70">
    <property type="match status" value="1"/>
</dbReference>
<feature type="transmembrane region" description="Helical" evidence="13">
    <location>
        <begin position="228"/>
        <end position="246"/>
    </location>
</feature>
<evidence type="ECO:0000313" key="17">
    <source>
        <dbReference type="EMBL" id="KAH9312112.1"/>
    </source>
</evidence>
<keyword evidence="5" id="KW-0631">Potassium channel</keyword>
<proteinExistence type="predicted"/>
<organism evidence="17 18">
    <name type="scientific">Taxus chinensis</name>
    <name type="common">Chinese yew</name>
    <name type="synonym">Taxus wallichiana var. chinensis</name>
    <dbReference type="NCBI Taxonomy" id="29808"/>
    <lineage>
        <taxon>Eukaryota</taxon>
        <taxon>Viridiplantae</taxon>
        <taxon>Streptophyta</taxon>
        <taxon>Embryophyta</taxon>
        <taxon>Tracheophyta</taxon>
        <taxon>Spermatophyta</taxon>
        <taxon>Pinopsida</taxon>
        <taxon>Pinidae</taxon>
        <taxon>Conifers II</taxon>
        <taxon>Cupressales</taxon>
        <taxon>Taxaceae</taxon>
        <taxon>Taxus</taxon>
    </lineage>
</organism>
<evidence type="ECO:0000259" key="14">
    <source>
        <dbReference type="Pfam" id="PF03493"/>
    </source>
</evidence>
<dbReference type="Pfam" id="PF22614">
    <property type="entry name" value="Slo-like_RCK"/>
    <property type="match status" value="2"/>
</dbReference>
<keyword evidence="9 13" id="KW-0472">Membrane</keyword>
<accession>A0AA38L952</accession>
<feature type="non-terminal residue" evidence="17">
    <location>
        <position position="1"/>
    </location>
</feature>
<feature type="domain" description="RCK N-terminal" evidence="16">
    <location>
        <begin position="368"/>
        <end position="480"/>
    </location>
</feature>
<comment type="caution">
    <text evidence="17">The sequence shown here is derived from an EMBL/GenBank/DDBJ whole genome shotgun (WGS) entry which is preliminary data.</text>
</comment>
<dbReference type="GO" id="GO:0005267">
    <property type="term" value="F:potassium channel activity"/>
    <property type="evidence" value="ECO:0007669"/>
    <property type="project" value="UniProtKB-KW"/>
</dbReference>
<keyword evidence="6" id="KW-0630">Potassium</keyword>
<evidence type="ECO:0000256" key="1">
    <source>
        <dbReference type="ARBA" id="ARBA00004141"/>
    </source>
</evidence>
<evidence type="ECO:0000256" key="11">
    <source>
        <dbReference type="ARBA" id="ARBA00034430"/>
    </source>
</evidence>
<feature type="domain" description="RCK N-terminal" evidence="16">
    <location>
        <begin position="808"/>
        <end position="908"/>
    </location>
</feature>
<dbReference type="Pfam" id="PF07885">
    <property type="entry name" value="Ion_trans_2"/>
    <property type="match status" value="1"/>
</dbReference>
<evidence type="ECO:0000259" key="15">
    <source>
        <dbReference type="Pfam" id="PF07885"/>
    </source>
</evidence>
<evidence type="ECO:0000313" key="18">
    <source>
        <dbReference type="Proteomes" id="UP000824469"/>
    </source>
</evidence>
<protein>
    <submittedName>
        <fullName evidence="17">Uncharacterized protein</fullName>
    </submittedName>
</protein>
<dbReference type="InterPro" id="IPR003929">
    <property type="entry name" value="K_chnl_BK_asu"/>
</dbReference>
<evidence type="ECO:0000256" key="7">
    <source>
        <dbReference type="ARBA" id="ARBA00022989"/>
    </source>
</evidence>
<evidence type="ECO:0000256" key="9">
    <source>
        <dbReference type="ARBA" id="ARBA00023136"/>
    </source>
</evidence>
<dbReference type="InterPro" id="IPR003148">
    <property type="entry name" value="RCK_N"/>
</dbReference>
<reference evidence="17 18" key="1">
    <citation type="journal article" date="2021" name="Nat. Plants">
        <title>The Taxus genome provides insights into paclitaxel biosynthesis.</title>
        <authorList>
            <person name="Xiong X."/>
            <person name="Gou J."/>
            <person name="Liao Q."/>
            <person name="Li Y."/>
            <person name="Zhou Q."/>
            <person name="Bi G."/>
            <person name="Li C."/>
            <person name="Du R."/>
            <person name="Wang X."/>
            <person name="Sun T."/>
            <person name="Guo L."/>
            <person name="Liang H."/>
            <person name="Lu P."/>
            <person name="Wu Y."/>
            <person name="Zhang Z."/>
            <person name="Ro D.K."/>
            <person name="Shang Y."/>
            <person name="Huang S."/>
            <person name="Yan J."/>
        </authorList>
    </citation>
    <scope>NUCLEOTIDE SEQUENCE [LARGE SCALE GENOMIC DNA]</scope>
    <source>
        <strain evidence="17">Ta-2019</strain>
    </source>
</reference>
<dbReference type="SUPFAM" id="SSF81324">
    <property type="entry name" value="Voltage-gated potassium channels"/>
    <property type="match status" value="1"/>
</dbReference>
<dbReference type="Proteomes" id="UP000824469">
    <property type="component" value="Unassembled WGS sequence"/>
</dbReference>
<dbReference type="InterPro" id="IPR013099">
    <property type="entry name" value="K_chnl_dom"/>
</dbReference>
<dbReference type="PRINTS" id="PR01449">
    <property type="entry name" value="BKCHANNELA"/>
</dbReference>
<dbReference type="PANTHER" id="PTHR10027:SF10">
    <property type="entry name" value="SLOWPOKE 2, ISOFORM D"/>
    <property type="match status" value="1"/>
</dbReference>
<evidence type="ECO:0000259" key="16">
    <source>
        <dbReference type="Pfam" id="PF22614"/>
    </source>
</evidence>
<gene>
    <name evidence="17" type="ORF">KI387_027147</name>
</gene>
<feature type="transmembrane region" description="Helical" evidence="13">
    <location>
        <begin position="170"/>
        <end position="188"/>
    </location>
</feature>
<keyword evidence="4 13" id="KW-0812">Transmembrane</keyword>
<evidence type="ECO:0000256" key="6">
    <source>
        <dbReference type="ARBA" id="ARBA00022958"/>
    </source>
</evidence>
<dbReference type="PRINTS" id="PR00169">
    <property type="entry name" value="KCHANNEL"/>
</dbReference>
<keyword evidence="18" id="KW-1185">Reference proteome</keyword>
<feature type="non-terminal residue" evidence="17">
    <location>
        <position position="1085"/>
    </location>
</feature>
<dbReference type="Gene3D" id="1.20.120.350">
    <property type="entry name" value="Voltage-gated potassium channels. Chain C"/>
    <property type="match status" value="1"/>
</dbReference>
<dbReference type="Gene3D" id="3.40.50.720">
    <property type="entry name" value="NAD(P)-binding Rossmann-like Domain"/>
    <property type="match status" value="2"/>
</dbReference>
<evidence type="ECO:0000256" key="8">
    <source>
        <dbReference type="ARBA" id="ARBA00023065"/>
    </source>
</evidence>
<dbReference type="InterPro" id="IPR047871">
    <property type="entry name" value="K_chnl_Slo-like"/>
</dbReference>
<dbReference type="GO" id="GO:0016020">
    <property type="term" value="C:membrane"/>
    <property type="evidence" value="ECO:0007669"/>
    <property type="project" value="UniProtKB-SubCell"/>
</dbReference>
<keyword evidence="8" id="KW-0406">Ion transport</keyword>
<dbReference type="OMA" id="YWCKQCH"/>
<feature type="transmembrane region" description="Helical" evidence="13">
    <location>
        <begin position="194"/>
        <end position="216"/>
    </location>
</feature>
<evidence type="ECO:0000256" key="13">
    <source>
        <dbReference type="SAM" id="Phobius"/>
    </source>
</evidence>
<dbReference type="PANTHER" id="PTHR10027">
    <property type="entry name" value="CALCIUM-ACTIVATED POTASSIUM CHANNEL ALPHA CHAIN"/>
    <property type="match status" value="1"/>
</dbReference>
<feature type="transmembrane region" description="Helical" evidence="13">
    <location>
        <begin position="139"/>
        <end position="158"/>
    </location>
</feature>
<keyword evidence="10" id="KW-0407">Ion channel</keyword>
<comment type="catalytic activity">
    <reaction evidence="11">
        <text>K(+)(in) = K(+)(out)</text>
        <dbReference type="Rhea" id="RHEA:29463"/>
        <dbReference type="ChEBI" id="CHEBI:29103"/>
    </reaction>
</comment>
<evidence type="ECO:0000256" key="3">
    <source>
        <dbReference type="ARBA" id="ARBA00022538"/>
    </source>
</evidence>
<evidence type="ECO:0000256" key="5">
    <source>
        <dbReference type="ARBA" id="ARBA00022826"/>
    </source>
</evidence>
<feature type="domain" description="Potassium channel" evidence="15">
    <location>
        <begin position="297"/>
        <end position="351"/>
    </location>
</feature>
<keyword evidence="2" id="KW-0813">Transport</keyword>
<evidence type="ECO:0000256" key="2">
    <source>
        <dbReference type="ARBA" id="ARBA00022448"/>
    </source>
</evidence>
<keyword evidence="7 13" id="KW-1133">Transmembrane helix</keyword>
<keyword evidence="3" id="KW-0633">Potassium transport</keyword>
<dbReference type="Pfam" id="PF03493">
    <property type="entry name" value="BK_channel_a"/>
    <property type="match status" value="1"/>
</dbReference>
<feature type="transmembrane region" description="Helical" evidence="13">
    <location>
        <begin position="324"/>
        <end position="344"/>
    </location>
</feature>
<feature type="transmembrane region" description="Helical" evidence="13">
    <location>
        <begin position="258"/>
        <end position="276"/>
    </location>
</feature>
<evidence type="ECO:0000256" key="12">
    <source>
        <dbReference type="SAM" id="MobiDB-lite"/>
    </source>
</evidence>
<evidence type="ECO:0000256" key="4">
    <source>
        <dbReference type="ARBA" id="ARBA00022692"/>
    </source>
</evidence>
<name>A0AA38L952_TAXCH</name>
<dbReference type="InterPro" id="IPR027359">
    <property type="entry name" value="Volt_channel_dom_sf"/>
</dbReference>
<feature type="domain" description="Calcium-activated potassium channel BK alpha subunit" evidence="14">
    <location>
        <begin position="510"/>
        <end position="599"/>
    </location>
</feature>
<comment type="subcellular location">
    <subcellularLocation>
        <location evidence="1">Membrane</location>
        <topology evidence="1">Multi-pass membrane protein</topology>
    </subcellularLocation>
</comment>
<sequence length="1085" mass="122996">RLGSLKDENSLEVCVQSLEVPTAEQPEGYNSSNKRKLTHSRTLLISHNGQCIPVIENEENEPVQQYDSTLTRQQGRIETDSGKFSIKEKFLQLKKRRTDKIIHASEDVLSYYHDSYLYGKVEATIKVRAAIRGGKWSPLLMWVESLAALTLVSLYVRSTYVSEYHHSIKLLRIICASFFVVDYLVKLYSAPVRLYYIVSFTGIIDLISALPFFIIWSPWKQDDAIPQLILVLRFLRIIPPLASVVLPRNAIGQQIFLLTAYTFGVVFIMAGLLHWVEQKATPLNIKKENNCDPHGCLTFYHAFYFIIVTISTVGYGDITMNSDWGRAVALLTILIAIIVLPVQINKIMELASRRPYGGKFSAQKVVGSRFVIISGNLSYRTVQDFLSEFYHPSHDKDMPAFPLGVVIMAPYKPSFEMKTLIANYKGRAEFIEGTPLNEYDLNRVSAKMASAVFLMADRQAVNPDAEDAAQFVRTLSVHRHCGTGVRVIVEMLKPENQDSAILDDAGDEIEIVCPEAIRFQLLARSCHVKGLPTFLTNLFKSGLAVSTTGSEHWVQQYSDGRKQEVFPVIFPPCFHIEGFLFEEAAEVVYRKFHIILFGLDILMEDMTREVVLYPKGHQISSSDVGLVIAENLWAAEEVSKFGHQPSFLCWKQIRKYLYSRSSEKKDPLQDSELLGNMKERRLLQITKSMNFVTSDFSISYDNCRGKSSSESSGSLTRPRCRSEHRSQIQKIISAGQEDNQLPSDSPSHKYIAGLNRIFSLEEAIDVATSWPPSQKWEKPDPSVLERRVDVIMENLCCRTMSVIDLNVSHILLCIQGKWPINIFYFISHLRTPDLPNPPVVILHPREPVASEWGCAGMFEDVYFVKGSPLYELDLVRAGVMQAEKVIILSQRSHEEEIKDESDQSSIIEAFFDINNILIAATIERLLRPTRDCIVVELQQEAAIHYLRPKFHMKKTMFEHGIYARNREADYMFSPSYIEGKGFSPAALNFLMYATFFNRNTVNIVEKFLSGGVNVAANQAFVGKLDQLPIPKGYVGRTFMELFLELLQDENILVLGLHRPPGTYNSIVSYVYTNPQPAEILVAGDL</sequence>
<feature type="region of interest" description="Disordered" evidence="12">
    <location>
        <begin position="702"/>
        <end position="723"/>
    </location>
</feature>